<feature type="compositionally biased region" description="Polar residues" evidence="1">
    <location>
        <begin position="1"/>
        <end position="12"/>
    </location>
</feature>
<name>A0ABR3TCM7_9PEZI</name>
<proteinExistence type="predicted"/>
<gene>
    <name evidence="2" type="ORF">SLS58_009335</name>
</gene>
<evidence type="ECO:0000313" key="2">
    <source>
        <dbReference type="EMBL" id="KAL1637326.1"/>
    </source>
</evidence>
<feature type="region of interest" description="Disordered" evidence="1">
    <location>
        <begin position="567"/>
        <end position="610"/>
    </location>
</feature>
<protein>
    <submittedName>
        <fullName evidence="2">Uncharacterized protein</fullName>
    </submittedName>
</protein>
<reference evidence="2 3" key="1">
    <citation type="journal article" date="2023" name="Plant Dis.">
        <title>First Report of Diplodia intermedia Causing Canker and Dieback Diseases on Apple Trees in Canada.</title>
        <authorList>
            <person name="Ellouze W."/>
            <person name="Ilyukhin E."/>
            <person name="Sulman M."/>
            <person name="Ali S."/>
        </authorList>
    </citation>
    <scope>NUCLEOTIDE SEQUENCE [LARGE SCALE GENOMIC DNA]</scope>
    <source>
        <strain evidence="2 3">M45-28</strain>
    </source>
</reference>
<organism evidence="2 3">
    <name type="scientific">Diplodia intermedia</name>
    <dbReference type="NCBI Taxonomy" id="856260"/>
    <lineage>
        <taxon>Eukaryota</taxon>
        <taxon>Fungi</taxon>
        <taxon>Dikarya</taxon>
        <taxon>Ascomycota</taxon>
        <taxon>Pezizomycotina</taxon>
        <taxon>Dothideomycetes</taxon>
        <taxon>Dothideomycetes incertae sedis</taxon>
        <taxon>Botryosphaeriales</taxon>
        <taxon>Botryosphaeriaceae</taxon>
        <taxon>Diplodia</taxon>
    </lineage>
</organism>
<feature type="compositionally biased region" description="Basic and acidic residues" evidence="1">
    <location>
        <begin position="13"/>
        <end position="23"/>
    </location>
</feature>
<feature type="compositionally biased region" description="Basic and acidic residues" evidence="1">
    <location>
        <begin position="82"/>
        <end position="92"/>
    </location>
</feature>
<dbReference type="EMBL" id="JAKEKT020000090">
    <property type="protein sequence ID" value="KAL1637326.1"/>
    <property type="molecule type" value="Genomic_DNA"/>
</dbReference>
<feature type="region of interest" description="Disordered" evidence="1">
    <location>
        <begin position="1"/>
        <end position="296"/>
    </location>
</feature>
<dbReference type="Proteomes" id="UP001521184">
    <property type="component" value="Unassembled WGS sequence"/>
</dbReference>
<feature type="region of interest" description="Disordered" evidence="1">
    <location>
        <begin position="489"/>
        <end position="508"/>
    </location>
</feature>
<feature type="compositionally biased region" description="Polar residues" evidence="1">
    <location>
        <begin position="34"/>
        <end position="46"/>
    </location>
</feature>
<feature type="compositionally biased region" description="Basic and acidic residues" evidence="1">
    <location>
        <begin position="103"/>
        <end position="181"/>
    </location>
</feature>
<comment type="caution">
    <text evidence="2">The sequence shown here is derived from an EMBL/GenBank/DDBJ whole genome shotgun (WGS) entry which is preliminary data.</text>
</comment>
<feature type="region of interest" description="Disordered" evidence="1">
    <location>
        <begin position="336"/>
        <end position="381"/>
    </location>
</feature>
<sequence length="647" mass="71370">MWSKITGKSSDASSHDGRRKEHGSSSSRRRAESMVSSSTARNPPSSRTEDRSDYPPTLSSRSNSYAQPAPSVSSIGTYATARDYDQKSERTAPSRVGFDDDDLRSLRSDRRRDDDLRSTRSERHRDEDLRSERSERRRDRSSSRDRKRDHRNGDREHKRKDKRDSKDSKDKREKEREESGKKPKTRPRSGSKLSEIVDEPARPKAADIAGRGAGAYDLPMASPTVSQYTAPYGPSKTGPTSPGYGRMDAHVASQFPGQDPVDFSNAYRPPPSALQSQTGHASDYYGDYGQSVQYQPGIRPDPPSVIVGTQPHLMSASVMPNPPAETGQGAAADFYGTLTINGDRPPVKPPRPLSMPGSFEEDPPAKPPRPNSMHSKMSTAAGAAGGAALGYGLAHESSNSHHGSSSHNSTSIYETTTSTTYHPQVSNQHVEDPPYYTAPSTYGPASQVYAESEPVLPAYAQSATSKPSKSGLYAAGAAGLAAGAYGLHEHHAHHQHSSLPQNGGHYPSQVPAYSDLDMAMQHKTRGPVDKIVDWWKDHEDVRKMEEYTEYIGVCRHCFDPYEPPSMAPRKHHYHPHRRTSGGSLRHSRIDKGSRYGYSSSDDERKSKSHSWVAKGLAGYGIAKRKIGSETPFFPFVSEREKPKWLER</sequence>
<evidence type="ECO:0000256" key="1">
    <source>
        <dbReference type="SAM" id="MobiDB-lite"/>
    </source>
</evidence>
<accession>A0ABR3TCM7</accession>
<evidence type="ECO:0000313" key="3">
    <source>
        <dbReference type="Proteomes" id="UP001521184"/>
    </source>
</evidence>
<feature type="compositionally biased region" description="Polar residues" evidence="1">
    <location>
        <begin position="57"/>
        <end position="77"/>
    </location>
</feature>
<feature type="compositionally biased region" description="Basic residues" evidence="1">
    <location>
        <begin position="568"/>
        <end position="579"/>
    </location>
</feature>
<keyword evidence="3" id="KW-1185">Reference proteome</keyword>
<feature type="region of interest" description="Disordered" evidence="1">
    <location>
        <begin position="393"/>
        <end position="415"/>
    </location>
</feature>